<accession>A0A0V1C859</accession>
<name>A0A0V1C859_TRIBR</name>
<gene>
    <name evidence="1" type="ORF">T03_8852</name>
</gene>
<dbReference type="Proteomes" id="UP000054653">
    <property type="component" value="Unassembled WGS sequence"/>
</dbReference>
<reference evidence="1 2" key="1">
    <citation type="submission" date="2015-01" db="EMBL/GenBank/DDBJ databases">
        <title>Evolution of Trichinella species and genotypes.</title>
        <authorList>
            <person name="Korhonen P.K."/>
            <person name="Edoardo P."/>
            <person name="Giuseppe L.R."/>
            <person name="Gasser R.B."/>
        </authorList>
    </citation>
    <scope>NUCLEOTIDE SEQUENCE [LARGE SCALE GENOMIC DNA]</scope>
    <source>
        <strain evidence="1">ISS120</strain>
    </source>
</reference>
<proteinExistence type="predicted"/>
<dbReference type="AlphaFoldDB" id="A0A0V1C859"/>
<keyword evidence="2" id="KW-1185">Reference proteome</keyword>
<evidence type="ECO:0000313" key="1">
    <source>
        <dbReference type="EMBL" id="KRY45461.1"/>
    </source>
</evidence>
<comment type="caution">
    <text evidence="1">The sequence shown here is derived from an EMBL/GenBank/DDBJ whole genome shotgun (WGS) entry which is preliminary data.</text>
</comment>
<protein>
    <submittedName>
        <fullName evidence="1">Uncharacterized protein</fullName>
    </submittedName>
</protein>
<evidence type="ECO:0000313" key="2">
    <source>
        <dbReference type="Proteomes" id="UP000054653"/>
    </source>
</evidence>
<sequence length="67" mass="7975">MYTMHRAVSMIRRCGTDFPGYSVYFSAYDEVNDLLTLTCYSDGQNLKFCKMTNNDSREQERKKDWKD</sequence>
<dbReference type="EMBL" id="JYDI01000358">
    <property type="protein sequence ID" value="KRY45461.1"/>
    <property type="molecule type" value="Genomic_DNA"/>
</dbReference>
<organism evidence="1 2">
    <name type="scientific">Trichinella britovi</name>
    <name type="common">Parasitic roundworm</name>
    <dbReference type="NCBI Taxonomy" id="45882"/>
    <lineage>
        <taxon>Eukaryota</taxon>
        <taxon>Metazoa</taxon>
        <taxon>Ecdysozoa</taxon>
        <taxon>Nematoda</taxon>
        <taxon>Enoplea</taxon>
        <taxon>Dorylaimia</taxon>
        <taxon>Trichinellida</taxon>
        <taxon>Trichinellidae</taxon>
        <taxon>Trichinella</taxon>
    </lineage>
</organism>